<evidence type="ECO:0000313" key="5">
    <source>
        <dbReference type="Proteomes" id="UP000660262"/>
    </source>
</evidence>
<protein>
    <submittedName>
        <fullName evidence="4">Uncharacterized protein</fullName>
    </submittedName>
</protein>
<keyword evidence="2" id="KW-1133">Transmembrane helix</keyword>
<evidence type="ECO:0000256" key="1">
    <source>
        <dbReference type="SAM" id="MobiDB-lite"/>
    </source>
</evidence>
<feature type="transmembrane region" description="Helical" evidence="2">
    <location>
        <begin position="274"/>
        <end position="292"/>
    </location>
</feature>
<evidence type="ECO:0000256" key="3">
    <source>
        <dbReference type="SAM" id="SignalP"/>
    </source>
</evidence>
<feature type="compositionally biased region" description="Pro residues" evidence="1">
    <location>
        <begin position="232"/>
        <end position="248"/>
    </location>
</feature>
<evidence type="ECO:0000256" key="2">
    <source>
        <dbReference type="SAM" id="Phobius"/>
    </source>
</evidence>
<evidence type="ECO:0000313" key="4">
    <source>
        <dbReference type="EMBL" id="GHP03666.1"/>
    </source>
</evidence>
<feature type="region of interest" description="Disordered" evidence="1">
    <location>
        <begin position="95"/>
        <end position="120"/>
    </location>
</feature>
<keyword evidence="2" id="KW-0472">Membrane</keyword>
<organism evidence="4 5">
    <name type="scientific">Pycnococcus provasolii</name>
    <dbReference type="NCBI Taxonomy" id="41880"/>
    <lineage>
        <taxon>Eukaryota</taxon>
        <taxon>Viridiplantae</taxon>
        <taxon>Chlorophyta</taxon>
        <taxon>Pseudoscourfieldiophyceae</taxon>
        <taxon>Pseudoscourfieldiales</taxon>
        <taxon>Pycnococcaceae</taxon>
        <taxon>Pycnococcus</taxon>
    </lineage>
</organism>
<feature type="chain" id="PRO_5032590065" evidence="3">
    <location>
        <begin position="25"/>
        <end position="344"/>
    </location>
</feature>
<keyword evidence="3" id="KW-0732">Signal</keyword>
<gene>
    <name evidence="4" type="ORF">PPROV_000242100</name>
</gene>
<sequence length="344" mass="37631">MASMRKMMMLAIVVLFVVLSLLDTHNSLIKVAMAQLQMDVDVPAAEPLPAQQEEGGELQSPEHHLKESVDDALKQWLNQQDAKEPKEAVDANTTIATTNSSSHLSTSSDDVQQTIAPPPPPMINELAARSTNTTTGSSAMTDEQIQSTYHAMLSEQPGILDKVEAAAGGNDEPNEVKEVAQDNNDDATIAAAGDLTTTAEDKTDDTAWREIPFRAEEHYGGGLEEQQQDVPVPAPIMPSGEPPEPQSPPSFDNNVFYVSDGNMPSNDANSLSQVTFFFFIVAVAVAIACYYCRDQLIPHLRTARDLVVRTLCFWRRKQSTMRLSTAELTNTRGGRVSGENWSWN</sequence>
<dbReference type="Proteomes" id="UP000660262">
    <property type="component" value="Unassembled WGS sequence"/>
</dbReference>
<reference evidence="4" key="1">
    <citation type="submission" date="2020-10" db="EMBL/GenBank/DDBJ databases">
        <title>Unveiling of a novel bifunctional photoreceptor, Dualchrome1, isolated from a cosmopolitan green alga.</title>
        <authorList>
            <person name="Suzuki S."/>
            <person name="Kawachi M."/>
        </authorList>
    </citation>
    <scope>NUCLEOTIDE SEQUENCE</scope>
    <source>
        <strain evidence="4">NIES 2893</strain>
    </source>
</reference>
<comment type="caution">
    <text evidence="4">The sequence shown here is derived from an EMBL/GenBank/DDBJ whole genome shotgun (WGS) entry which is preliminary data.</text>
</comment>
<keyword evidence="5" id="KW-1185">Reference proteome</keyword>
<dbReference type="EMBL" id="BNJQ01000006">
    <property type="protein sequence ID" value="GHP03666.1"/>
    <property type="molecule type" value="Genomic_DNA"/>
</dbReference>
<feature type="region of interest" description="Disordered" evidence="1">
    <location>
        <begin position="219"/>
        <end position="248"/>
    </location>
</feature>
<proteinExistence type="predicted"/>
<feature type="signal peptide" evidence="3">
    <location>
        <begin position="1"/>
        <end position="24"/>
    </location>
</feature>
<keyword evidence="2" id="KW-0812">Transmembrane</keyword>
<name>A0A830H8T3_9CHLO</name>
<dbReference type="AlphaFoldDB" id="A0A830H8T3"/>
<accession>A0A830H8T3</accession>
<feature type="compositionally biased region" description="Low complexity" evidence="1">
    <location>
        <begin position="95"/>
        <end position="108"/>
    </location>
</feature>